<accession>A0ABV7JFD2</accession>
<keyword evidence="2" id="KW-1185">Reference proteome</keyword>
<comment type="caution">
    <text evidence="1">The sequence shown here is derived from an EMBL/GenBank/DDBJ whole genome shotgun (WGS) entry which is preliminary data.</text>
</comment>
<sequence length="111" mass="13219">MSNSKNKFTSEYYICGWKQFIEECEDGYGWDYGEYINELSIRNGIEYYMQKKNDEEFEAKIRKLDEEFKSLLIPGASLKKYNSWWENGVLKYAGEGYAQFMKHNGFDVEIV</sequence>
<gene>
    <name evidence="1" type="ORF">ACFODZ_17055</name>
</gene>
<proteinExistence type="predicted"/>
<evidence type="ECO:0000313" key="2">
    <source>
        <dbReference type="Proteomes" id="UP001595533"/>
    </source>
</evidence>
<dbReference type="Proteomes" id="UP001595533">
    <property type="component" value="Unassembled WGS sequence"/>
</dbReference>
<evidence type="ECO:0000313" key="1">
    <source>
        <dbReference type="EMBL" id="MFC3195962.1"/>
    </source>
</evidence>
<dbReference type="RefSeq" id="WP_077413126.1">
    <property type="nucleotide sequence ID" value="NZ_JBHRTS010000017.1"/>
</dbReference>
<organism evidence="1 2">
    <name type="scientific">Marinicella sediminis</name>
    <dbReference type="NCBI Taxonomy" id="1792834"/>
    <lineage>
        <taxon>Bacteria</taxon>
        <taxon>Pseudomonadati</taxon>
        <taxon>Pseudomonadota</taxon>
        <taxon>Gammaproteobacteria</taxon>
        <taxon>Lysobacterales</taxon>
        <taxon>Marinicellaceae</taxon>
        <taxon>Marinicella</taxon>
    </lineage>
</organism>
<protein>
    <submittedName>
        <fullName evidence="1">Uncharacterized protein</fullName>
    </submittedName>
</protein>
<reference evidence="2" key="1">
    <citation type="journal article" date="2019" name="Int. J. Syst. Evol. Microbiol.">
        <title>The Global Catalogue of Microorganisms (GCM) 10K type strain sequencing project: providing services to taxonomists for standard genome sequencing and annotation.</title>
        <authorList>
            <consortium name="The Broad Institute Genomics Platform"/>
            <consortium name="The Broad Institute Genome Sequencing Center for Infectious Disease"/>
            <person name="Wu L."/>
            <person name="Ma J."/>
        </authorList>
    </citation>
    <scope>NUCLEOTIDE SEQUENCE [LARGE SCALE GENOMIC DNA]</scope>
    <source>
        <strain evidence="2">KCTC 42953</strain>
    </source>
</reference>
<name>A0ABV7JFD2_9GAMM</name>
<dbReference type="EMBL" id="JBHRTS010000017">
    <property type="protein sequence ID" value="MFC3195962.1"/>
    <property type="molecule type" value="Genomic_DNA"/>
</dbReference>